<dbReference type="PANTHER" id="PTHR33221:SF13">
    <property type="entry name" value="TRANSCRIPTIONAL REGULATOR-RELATED"/>
    <property type="match status" value="1"/>
</dbReference>
<accession>A0A6B3L445</accession>
<dbReference type="RefSeq" id="WP_164364648.1">
    <property type="nucleotide sequence ID" value="NZ_CP066776.1"/>
</dbReference>
<dbReference type="SUPFAM" id="SSF46785">
    <property type="entry name" value="Winged helix' DNA-binding domain"/>
    <property type="match status" value="1"/>
</dbReference>
<evidence type="ECO:0000313" key="1">
    <source>
        <dbReference type="EMBL" id="QQL44852.1"/>
    </source>
</evidence>
<dbReference type="GO" id="GO:0005829">
    <property type="term" value="C:cytosol"/>
    <property type="evidence" value="ECO:0007669"/>
    <property type="project" value="TreeGrafter"/>
</dbReference>
<name>A0A6B3L445_9BACT</name>
<dbReference type="Proteomes" id="UP000475117">
    <property type="component" value="Chromosome"/>
</dbReference>
<dbReference type="Gene3D" id="1.10.10.10">
    <property type="entry name" value="Winged helix-like DNA-binding domain superfamily/Winged helix DNA-binding domain"/>
    <property type="match status" value="1"/>
</dbReference>
<dbReference type="EMBL" id="CP066776">
    <property type="protein sequence ID" value="QQL44852.1"/>
    <property type="molecule type" value="Genomic_DNA"/>
</dbReference>
<dbReference type="InterPro" id="IPR036390">
    <property type="entry name" value="WH_DNA-bd_sf"/>
</dbReference>
<dbReference type="KEGG" id="soa:G3M56_013390"/>
<dbReference type="InterPro" id="IPR036388">
    <property type="entry name" value="WH-like_DNA-bd_sf"/>
</dbReference>
<dbReference type="GO" id="GO:0003700">
    <property type="term" value="F:DNA-binding transcription factor activity"/>
    <property type="evidence" value="ECO:0007669"/>
    <property type="project" value="TreeGrafter"/>
</dbReference>
<keyword evidence="2" id="KW-1185">Reference proteome</keyword>
<organism evidence="1 2">
    <name type="scientific">Sulfuriroseicoccus oceanibius</name>
    <dbReference type="NCBI Taxonomy" id="2707525"/>
    <lineage>
        <taxon>Bacteria</taxon>
        <taxon>Pseudomonadati</taxon>
        <taxon>Verrucomicrobiota</taxon>
        <taxon>Verrucomicrobiia</taxon>
        <taxon>Verrucomicrobiales</taxon>
        <taxon>Verrucomicrobiaceae</taxon>
        <taxon>Sulfuriroseicoccus</taxon>
    </lineage>
</organism>
<dbReference type="PANTHER" id="PTHR33221">
    <property type="entry name" value="WINGED HELIX-TURN-HELIX TRANSCRIPTIONAL REGULATOR, RRF2 FAMILY"/>
    <property type="match status" value="1"/>
</dbReference>
<dbReference type="AlphaFoldDB" id="A0A6B3L445"/>
<sequence>MTTIGKMAQKAVSAVSCLAEVYADDVSLNASQIAERRGLSTALVGKLMTTLSSEGIVVGTPGRGGGFRLKNPPAELSLFDVVSLFGQVEKPMMCPLGASWCGNGPPCAMHQHILDLHEMMVTKLKEVNFEGFREMRPDVIKEEWLA</sequence>
<dbReference type="Pfam" id="PF02082">
    <property type="entry name" value="Rrf2"/>
    <property type="match status" value="1"/>
</dbReference>
<dbReference type="InterPro" id="IPR000944">
    <property type="entry name" value="Tscrpt_reg_Rrf2"/>
</dbReference>
<protein>
    <submittedName>
        <fullName evidence="1">Rrf2 family transcriptional regulator</fullName>
    </submittedName>
</protein>
<dbReference type="PROSITE" id="PS51197">
    <property type="entry name" value="HTH_RRF2_2"/>
    <property type="match status" value="1"/>
</dbReference>
<gene>
    <name evidence="1" type="ORF">G3M56_013390</name>
</gene>
<reference evidence="1 2" key="1">
    <citation type="submission" date="2020-12" db="EMBL/GenBank/DDBJ databases">
        <title>Sulforoseuscoccus oceanibium gen. nov., sp. nov., a representative of the phylum Verrucomicrobia with special cytoplasmic membrane, and proposal of Sulforoseuscoccusaceae fam. nov.</title>
        <authorList>
            <person name="Xi F."/>
        </authorList>
    </citation>
    <scope>NUCLEOTIDE SEQUENCE [LARGE SCALE GENOMIC DNA]</scope>
    <source>
        <strain evidence="1 2">T37</strain>
    </source>
</reference>
<evidence type="ECO:0000313" key="2">
    <source>
        <dbReference type="Proteomes" id="UP000475117"/>
    </source>
</evidence>
<proteinExistence type="predicted"/>